<dbReference type="EMBL" id="MFEL01000008">
    <property type="protein sequence ID" value="OGE81425.1"/>
    <property type="molecule type" value="Genomic_DNA"/>
</dbReference>
<dbReference type="AlphaFoldDB" id="A0A1F5NUT1"/>
<reference evidence="2 3" key="1">
    <citation type="journal article" date="2016" name="Nat. Commun.">
        <title>Thousands of microbial genomes shed light on interconnected biogeochemical processes in an aquifer system.</title>
        <authorList>
            <person name="Anantharaman K."/>
            <person name="Brown C.T."/>
            <person name="Hug L.A."/>
            <person name="Sharon I."/>
            <person name="Castelle C.J."/>
            <person name="Probst A.J."/>
            <person name="Thomas B.C."/>
            <person name="Singh A."/>
            <person name="Wilkins M.J."/>
            <person name="Karaoz U."/>
            <person name="Brodie E.L."/>
            <person name="Williams K.H."/>
            <person name="Hubbard S.S."/>
            <person name="Banfield J.F."/>
        </authorList>
    </citation>
    <scope>NUCLEOTIDE SEQUENCE [LARGE SCALE GENOMIC DNA]</scope>
</reference>
<evidence type="ECO:0000259" key="1">
    <source>
        <dbReference type="Pfam" id="PF08308"/>
    </source>
</evidence>
<evidence type="ECO:0000313" key="2">
    <source>
        <dbReference type="EMBL" id="OGE81425.1"/>
    </source>
</evidence>
<evidence type="ECO:0000313" key="3">
    <source>
        <dbReference type="Proteomes" id="UP000178892"/>
    </source>
</evidence>
<comment type="caution">
    <text evidence="2">The sequence shown here is derived from an EMBL/GenBank/DDBJ whole genome shotgun (WGS) entry which is preliminary data.</text>
</comment>
<accession>A0A1F5NUT1</accession>
<dbReference type="STRING" id="1817825.A2720_02700"/>
<dbReference type="SUPFAM" id="SSF63825">
    <property type="entry name" value="YWTD domain"/>
    <property type="match status" value="1"/>
</dbReference>
<protein>
    <recommendedName>
        <fullName evidence="1">PEGA domain-containing protein</fullName>
    </recommendedName>
</protein>
<dbReference type="Proteomes" id="UP000178892">
    <property type="component" value="Unassembled WGS sequence"/>
</dbReference>
<name>A0A1F5NUT1_9BACT</name>
<dbReference type="Pfam" id="PF08308">
    <property type="entry name" value="PEGA"/>
    <property type="match status" value="1"/>
</dbReference>
<organism evidence="2 3">
    <name type="scientific">Candidatus Doudnabacteria bacterium RIFCSPHIGHO2_01_FULL_46_24</name>
    <dbReference type="NCBI Taxonomy" id="1817825"/>
    <lineage>
        <taxon>Bacteria</taxon>
        <taxon>Candidatus Doudnaibacteriota</taxon>
    </lineage>
</organism>
<gene>
    <name evidence="2" type="ORF">A2720_02700</name>
</gene>
<sequence>MFARGFKFDLQSWQLIKTGTLVVRTEPEHATVFIDDKPQKNLTPLTIRFLLPGDYVIRIEKEGYSSWTKRLSIKSQLATWANANREFITLFLKQPQPETQAEVPKNEAFPISEGLIQAGQLSFTLQDSILFRQNPGLEKIYEPVREAYWDDESKRIVLSNNNEILLLDPLNDSPDLILRSVSEIRNARLNWHTGYMFFQNEGRIKAIELDGRDHRNVYTITDAGVDFTIDEKGERLYVMGQTEVKEYRIR</sequence>
<proteinExistence type="predicted"/>
<feature type="domain" description="PEGA" evidence="1">
    <location>
        <begin position="19"/>
        <end position="83"/>
    </location>
</feature>
<dbReference type="InterPro" id="IPR013229">
    <property type="entry name" value="PEGA"/>
</dbReference>